<dbReference type="InterPro" id="IPR007863">
    <property type="entry name" value="Peptidase_M16_C"/>
</dbReference>
<dbReference type="SUPFAM" id="SSF63411">
    <property type="entry name" value="LuxS/MPP-like metallohydrolase"/>
    <property type="match status" value="4"/>
</dbReference>
<dbReference type="GO" id="GO:0006508">
    <property type="term" value="P:proteolysis"/>
    <property type="evidence" value="ECO:0007669"/>
    <property type="project" value="UniProtKB-KW"/>
</dbReference>
<feature type="region of interest" description="Disordered" evidence="8">
    <location>
        <begin position="520"/>
        <end position="551"/>
    </location>
</feature>
<gene>
    <name evidence="13" type="ORF">ERUC_LOCUS40479</name>
</gene>
<feature type="compositionally biased region" description="Acidic residues" evidence="8">
    <location>
        <begin position="521"/>
        <end position="551"/>
    </location>
</feature>
<comment type="caution">
    <text evidence="13">The sequence shown here is derived from an EMBL/GenBank/DDBJ whole genome shotgun (WGS) entry which is preliminary data.</text>
</comment>
<evidence type="ECO:0000256" key="5">
    <source>
        <dbReference type="ARBA" id="ARBA00022801"/>
    </source>
</evidence>
<evidence type="ECO:0000256" key="1">
    <source>
        <dbReference type="ARBA" id="ARBA00001947"/>
    </source>
</evidence>
<feature type="domain" description="Peptidase M16 middle/third" evidence="11">
    <location>
        <begin position="551"/>
        <end position="704"/>
    </location>
</feature>
<organism evidence="13 14">
    <name type="scientific">Eruca vesicaria subsp. sativa</name>
    <name type="common">Garden rocket</name>
    <name type="synonym">Eruca sativa</name>
    <dbReference type="NCBI Taxonomy" id="29727"/>
    <lineage>
        <taxon>Eukaryota</taxon>
        <taxon>Viridiplantae</taxon>
        <taxon>Streptophyta</taxon>
        <taxon>Embryophyta</taxon>
        <taxon>Tracheophyta</taxon>
        <taxon>Spermatophyta</taxon>
        <taxon>Magnoliopsida</taxon>
        <taxon>eudicotyledons</taxon>
        <taxon>Gunneridae</taxon>
        <taxon>Pentapetalae</taxon>
        <taxon>rosids</taxon>
        <taxon>malvids</taxon>
        <taxon>Brassicales</taxon>
        <taxon>Brassicaceae</taxon>
        <taxon>Brassiceae</taxon>
        <taxon>Eruca</taxon>
    </lineage>
</organism>
<comment type="cofactor">
    <cofactor evidence="1">
        <name>Zn(2+)</name>
        <dbReference type="ChEBI" id="CHEBI:29105"/>
    </cofactor>
</comment>
<keyword evidence="4" id="KW-0479">Metal-binding</keyword>
<keyword evidence="5" id="KW-0378">Hydrolase</keyword>
<proteinExistence type="inferred from homology"/>
<reference evidence="13 14" key="1">
    <citation type="submission" date="2022-03" db="EMBL/GenBank/DDBJ databases">
        <authorList>
            <person name="Macdonald S."/>
            <person name="Ahmed S."/>
            <person name="Newling K."/>
        </authorList>
    </citation>
    <scope>NUCLEOTIDE SEQUENCE [LARGE SCALE GENOMIC DNA]</scope>
</reference>
<evidence type="ECO:0000259" key="12">
    <source>
        <dbReference type="Pfam" id="PF22456"/>
    </source>
</evidence>
<evidence type="ECO:0000313" key="13">
    <source>
        <dbReference type="EMBL" id="CAH8387996.1"/>
    </source>
</evidence>
<dbReference type="GO" id="GO:0046872">
    <property type="term" value="F:metal ion binding"/>
    <property type="evidence" value="ECO:0007669"/>
    <property type="project" value="UniProtKB-KW"/>
</dbReference>
<evidence type="ECO:0000256" key="2">
    <source>
        <dbReference type="ARBA" id="ARBA00007261"/>
    </source>
</evidence>
<feature type="domain" description="Peptidase M16 C-terminal" evidence="10">
    <location>
        <begin position="190"/>
        <end position="314"/>
    </location>
</feature>
<dbReference type="InterPro" id="IPR011249">
    <property type="entry name" value="Metalloenz_LuxS/M16"/>
</dbReference>
<accession>A0ABC8LVV4</accession>
<keyword evidence="6" id="KW-0862">Zinc</keyword>
<dbReference type="Pfam" id="PF16187">
    <property type="entry name" value="Peptidase_M16_M"/>
    <property type="match status" value="2"/>
</dbReference>
<dbReference type="AlphaFoldDB" id="A0ABC8LVV4"/>
<dbReference type="EMBL" id="CAKOAT010775154">
    <property type="protein sequence ID" value="CAH8387996.1"/>
    <property type="molecule type" value="Genomic_DNA"/>
</dbReference>
<dbReference type="Pfam" id="PF22456">
    <property type="entry name" value="PqqF-like_C_4"/>
    <property type="match status" value="1"/>
</dbReference>
<dbReference type="InterPro" id="IPR054734">
    <property type="entry name" value="PqqF-like_C_4"/>
</dbReference>
<evidence type="ECO:0000256" key="8">
    <source>
        <dbReference type="SAM" id="MobiDB-lite"/>
    </source>
</evidence>
<protein>
    <submittedName>
        <fullName evidence="13">Uncharacterized protein</fullName>
    </submittedName>
</protein>
<evidence type="ECO:0000256" key="7">
    <source>
        <dbReference type="ARBA" id="ARBA00023049"/>
    </source>
</evidence>
<evidence type="ECO:0000259" key="9">
    <source>
        <dbReference type="Pfam" id="PF00675"/>
    </source>
</evidence>
<evidence type="ECO:0000256" key="3">
    <source>
        <dbReference type="ARBA" id="ARBA00022670"/>
    </source>
</evidence>
<feature type="domain" description="Peptidase M16 N-terminal" evidence="9">
    <location>
        <begin position="26"/>
        <end position="149"/>
    </location>
</feature>
<dbReference type="Gene3D" id="3.30.830.10">
    <property type="entry name" value="Metalloenzyme, LuxS/M16 peptidase-like"/>
    <property type="match status" value="4"/>
</dbReference>
<dbReference type="FunFam" id="3.30.830.10:FF:000012">
    <property type="entry name" value="Protease 3"/>
    <property type="match status" value="1"/>
</dbReference>
<keyword evidence="7" id="KW-0482">Metalloprotease</keyword>
<keyword evidence="14" id="KW-1185">Reference proteome</keyword>
<dbReference type="Proteomes" id="UP001642260">
    <property type="component" value="Unassembled WGS sequence"/>
</dbReference>
<dbReference type="PANTHER" id="PTHR43690">
    <property type="entry name" value="NARDILYSIN"/>
    <property type="match status" value="1"/>
</dbReference>
<feature type="domain" description="Coenzyme PQQ synthesis protein F-like C-terminal lobe" evidence="12">
    <location>
        <begin position="811"/>
        <end position="891"/>
    </location>
</feature>
<dbReference type="InterPro" id="IPR011765">
    <property type="entry name" value="Pept_M16_N"/>
</dbReference>
<evidence type="ECO:0000256" key="4">
    <source>
        <dbReference type="ARBA" id="ARBA00022723"/>
    </source>
</evidence>
<feature type="domain" description="Peptidase M16 middle/third" evidence="11">
    <location>
        <begin position="389"/>
        <end position="495"/>
    </location>
</feature>
<dbReference type="GO" id="GO:0004222">
    <property type="term" value="F:metalloendopeptidase activity"/>
    <property type="evidence" value="ECO:0007669"/>
    <property type="project" value="UniProtKB-ARBA"/>
</dbReference>
<dbReference type="InterPro" id="IPR050626">
    <property type="entry name" value="Peptidase_M16"/>
</dbReference>
<sequence length="958" mass="109242">MEVQLINSPPGSKKDYKSLVLYNGLKVILISDPKTTESAAAMTVRVGSSSDPSNAEGLAHLLEHMLFTGCKAYPHPNELDDFLSQYNGVSNAFTEMDFTMFHFNVMNAGFQGALERFCEQFISPLFQEDCLEAEITAIEHEFELDRQNDMSMLDQLKGHTASAGHPFKRFTWGNRESLSKVKKVELIELLWNLFNKHFVGSSMCLVVLGKEPVGVLKGWVIDYFGRIKKGTEFISNYNPTPGPIWKVDTLFLSKSVEDIHLFDITWIIPPKSYMKSSEQFLVIAFSHKGEGSLYSIFKKKGWLMSLKASSGDYKSDECKGTYACTSVGHLFSLSLVLTNLGYFNVFHIVGYVYQYLQFLRDKEAPEIMKEFFSIKKIKFQCFDTYDLGSDPCALTKQVAVNMLHIPLEDAVCADFLNESCTRDSINELLKHFIPGNMRLDLASKYFSGKDLLEPKFNTFYKELEIPRHWIVKWLNPCYGDVCFKFPRKNQFLPTAVPPPLFLPTAVPQPLVLPTAVLHSDDGEEIDGSDDSDDSDESDESDYNDESDEEYDKEAESFLFVDKNSIKLWHSRDEGVPTFNFAVYCNIGDDLKSQVLGVFYLHLLNDSLALILSEGMRANFSTSVTLSDKNKIEIRTRGFKERFSLYISKIWNVLTCFSPSRDSFTTDKEVVVAVLKNNVAELSDHSKVMLQAMVSASCHSFDAMLDVLKQLKFEDMVYFVSDLRKKMFVEGVFCGDIPKDEALSISELFESDKIVPLEKNCRGDLRIDVIPHASVSTKSLKSDKNSLATVCFQIGIERNDAQNTALLHLFYSLIEENTIHWLRVKNNLGYEVGSELQFKDGINLFSITVVSSMYNPEYLLVRIREYVEGLETFLNGVKSHVFENHKKALRDDYPDGFGWKQISERRLFPRFNKIVRRSLKEIVETDVIYFYKKYFTEASPDTRMLSISIWGCNSHSSFA</sequence>
<dbReference type="Pfam" id="PF05193">
    <property type="entry name" value="Peptidase_M16_C"/>
    <property type="match status" value="1"/>
</dbReference>
<evidence type="ECO:0000256" key="6">
    <source>
        <dbReference type="ARBA" id="ARBA00022833"/>
    </source>
</evidence>
<dbReference type="PANTHER" id="PTHR43690:SF28">
    <property type="entry name" value="PEPTIDASE M16 N-TERMINAL DOMAIN-CONTAINING PROTEIN"/>
    <property type="match status" value="1"/>
</dbReference>
<evidence type="ECO:0000259" key="11">
    <source>
        <dbReference type="Pfam" id="PF16187"/>
    </source>
</evidence>
<evidence type="ECO:0000259" key="10">
    <source>
        <dbReference type="Pfam" id="PF05193"/>
    </source>
</evidence>
<dbReference type="Pfam" id="PF00675">
    <property type="entry name" value="Peptidase_M16"/>
    <property type="match status" value="1"/>
</dbReference>
<keyword evidence="3" id="KW-0645">Protease</keyword>
<dbReference type="InterPro" id="IPR032632">
    <property type="entry name" value="Peptidase_M16_M"/>
</dbReference>
<name>A0ABC8LVV4_ERUVS</name>
<evidence type="ECO:0000313" key="14">
    <source>
        <dbReference type="Proteomes" id="UP001642260"/>
    </source>
</evidence>
<comment type="similarity">
    <text evidence="2">Belongs to the peptidase M16 family.</text>
</comment>